<feature type="domain" description="STAS" evidence="1">
    <location>
        <begin position="10"/>
        <end position="101"/>
    </location>
</feature>
<protein>
    <submittedName>
        <fullName evidence="2">STAS domain-containing protein</fullName>
    </submittedName>
</protein>
<dbReference type="EMBL" id="JBDIVE010000005">
    <property type="protein sequence ID" value="MEN3068993.1"/>
    <property type="molecule type" value="Genomic_DNA"/>
</dbReference>
<name>A0ABU9YZP1_9RHOO</name>
<dbReference type="Proteomes" id="UP001410394">
    <property type="component" value="Unassembled WGS sequence"/>
</dbReference>
<dbReference type="InterPro" id="IPR052746">
    <property type="entry name" value="MlaB_ABC_Transporter"/>
</dbReference>
<dbReference type="InterPro" id="IPR002645">
    <property type="entry name" value="STAS_dom"/>
</dbReference>
<dbReference type="Gene3D" id="3.30.750.24">
    <property type="entry name" value="STAS domain"/>
    <property type="match status" value="1"/>
</dbReference>
<dbReference type="PANTHER" id="PTHR35849">
    <property type="entry name" value="BLR2341 PROTEIN"/>
    <property type="match status" value="1"/>
</dbReference>
<evidence type="ECO:0000259" key="1">
    <source>
        <dbReference type="PROSITE" id="PS50801"/>
    </source>
</evidence>
<dbReference type="PROSITE" id="PS50801">
    <property type="entry name" value="STAS"/>
    <property type="match status" value="1"/>
</dbReference>
<evidence type="ECO:0000313" key="2">
    <source>
        <dbReference type="EMBL" id="MEN3068993.1"/>
    </source>
</evidence>
<keyword evidence="3" id="KW-1185">Reference proteome</keyword>
<evidence type="ECO:0000313" key="3">
    <source>
        <dbReference type="Proteomes" id="UP001410394"/>
    </source>
</evidence>
<dbReference type="SUPFAM" id="SSF52091">
    <property type="entry name" value="SpoIIaa-like"/>
    <property type="match status" value="1"/>
</dbReference>
<reference evidence="2 3" key="1">
    <citation type="journal article" date="2018" name="Int. J. Syst. Evol. Microbiol.">
        <title>Uliginosibacterium sediminicola sp. nov., isolated from freshwater sediment.</title>
        <authorList>
            <person name="Hwang W.M."/>
            <person name="Kim S.M."/>
            <person name="Kang K."/>
            <person name="Ahn T.Y."/>
        </authorList>
    </citation>
    <scope>NUCLEOTIDE SEQUENCE [LARGE SCALE GENOMIC DNA]</scope>
    <source>
        <strain evidence="2 3">M1-21</strain>
    </source>
</reference>
<dbReference type="InterPro" id="IPR058548">
    <property type="entry name" value="MlaB-like_STAS"/>
</dbReference>
<accession>A0ABU9YZP1</accession>
<comment type="caution">
    <text evidence="2">The sequence shown here is derived from an EMBL/GenBank/DDBJ whole genome shotgun (WGS) entry which is preliminary data.</text>
</comment>
<proteinExistence type="predicted"/>
<organism evidence="2 3">
    <name type="scientific">Uliginosibacterium sediminicola</name>
    <dbReference type="NCBI Taxonomy" id="2024550"/>
    <lineage>
        <taxon>Bacteria</taxon>
        <taxon>Pseudomonadati</taxon>
        <taxon>Pseudomonadota</taxon>
        <taxon>Betaproteobacteria</taxon>
        <taxon>Rhodocyclales</taxon>
        <taxon>Zoogloeaceae</taxon>
        <taxon>Uliginosibacterium</taxon>
    </lineage>
</organism>
<dbReference type="InterPro" id="IPR036513">
    <property type="entry name" value="STAS_dom_sf"/>
</dbReference>
<dbReference type="Pfam" id="PF13466">
    <property type="entry name" value="STAS_2"/>
    <property type="match status" value="1"/>
</dbReference>
<dbReference type="RefSeq" id="WP_345919764.1">
    <property type="nucleotide sequence ID" value="NZ_JBDIVE010000005.1"/>
</dbReference>
<gene>
    <name evidence="2" type="ORF">ABDB84_10935</name>
</gene>
<sequence>MITQGEAGRLFVEGPIQMDSVAALLDALLPRVEAGDVLLDFSRVPHVDSSSLALLLSLLRKARGAQHSLKLCSAPPAFNSLAALYGVDGIFAEQLAHDAAA</sequence>
<dbReference type="PANTHER" id="PTHR35849:SF2">
    <property type="entry name" value="BLR2341 PROTEIN"/>
    <property type="match status" value="1"/>
</dbReference>